<feature type="signal peptide" evidence="6">
    <location>
        <begin position="1"/>
        <end position="24"/>
    </location>
</feature>
<feature type="chain" id="PRO_5010867318" description="Phosphate-binding protein" evidence="6">
    <location>
        <begin position="25"/>
        <end position="374"/>
    </location>
</feature>
<dbReference type="EMBL" id="CP021121">
    <property type="protein sequence ID" value="ARQ70103.1"/>
    <property type="molecule type" value="Genomic_DNA"/>
</dbReference>
<dbReference type="InterPro" id="IPR050962">
    <property type="entry name" value="Phosphate-bind_PstS"/>
</dbReference>
<dbReference type="GO" id="GO:0035435">
    <property type="term" value="P:phosphate ion transmembrane transport"/>
    <property type="evidence" value="ECO:0007669"/>
    <property type="project" value="InterPro"/>
</dbReference>
<keyword evidence="3 4" id="KW-0592">Phosphate transport</keyword>
<proteinExistence type="inferred from homology"/>
<feature type="compositionally biased region" description="Gly residues" evidence="5">
    <location>
        <begin position="33"/>
        <end position="43"/>
    </location>
</feature>
<dbReference type="SUPFAM" id="SSF53850">
    <property type="entry name" value="Periplasmic binding protein-like II"/>
    <property type="match status" value="1"/>
</dbReference>
<dbReference type="PROSITE" id="PS51257">
    <property type="entry name" value="PROKAR_LIPOPROTEIN"/>
    <property type="match status" value="1"/>
</dbReference>
<feature type="region of interest" description="Disordered" evidence="5">
    <location>
        <begin position="25"/>
        <end position="57"/>
    </location>
</feature>
<evidence type="ECO:0000256" key="2">
    <source>
        <dbReference type="ARBA" id="ARBA00022448"/>
    </source>
</evidence>
<reference evidence="8 9" key="1">
    <citation type="submission" date="2017-05" db="EMBL/GenBank/DDBJ databases">
        <title>Complete genome sequence of Streptomyces sp. SCSIO 03032 revealed the diverse biosynthetic pathways for its bioactive secondary metabolites.</title>
        <authorList>
            <person name="Ma L."/>
            <person name="Zhu Y."/>
            <person name="Zhang W."/>
            <person name="Zhang G."/>
            <person name="Tian X."/>
            <person name="Zhang S."/>
            <person name="Zhang C."/>
        </authorList>
    </citation>
    <scope>NUCLEOTIDE SEQUENCE [LARGE SCALE GENOMIC DNA]</scope>
    <source>
        <strain evidence="8 9">SCSIO 03032</strain>
    </source>
</reference>
<evidence type="ECO:0000313" key="8">
    <source>
        <dbReference type="EMBL" id="ARQ70103.1"/>
    </source>
</evidence>
<dbReference type="CDD" id="cd13565">
    <property type="entry name" value="PBP2_PstS"/>
    <property type="match status" value="1"/>
</dbReference>
<evidence type="ECO:0000313" key="9">
    <source>
        <dbReference type="Proteomes" id="UP000194218"/>
    </source>
</evidence>
<dbReference type="KEGG" id="smao:CAG99_15735"/>
<evidence type="ECO:0000256" key="4">
    <source>
        <dbReference type="PIRNR" id="PIRNR002756"/>
    </source>
</evidence>
<dbReference type="Proteomes" id="UP000194218">
    <property type="component" value="Chromosome"/>
</dbReference>
<dbReference type="Pfam" id="PF12849">
    <property type="entry name" value="PBP_like_2"/>
    <property type="match status" value="1"/>
</dbReference>
<gene>
    <name evidence="8" type="ORF">CAG99_15735</name>
</gene>
<evidence type="ECO:0000256" key="6">
    <source>
        <dbReference type="SAM" id="SignalP"/>
    </source>
</evidence>
<comment type="similarity">
    <text evidence="1 4">Belongs to the PstS family.</text>
</comment>
<organism evidence="8 9">
    <name type="scientific">Streptomyces marincola</name>
    <dbReference type="NCBI Taxonomy" id="2878388"/>
    <lineage>
        <taxon>Bacteria</taxon>
        <taxon>Bacillati</taxon>
        <taxon>Actinomycetota</taxon>
        <taxon>Actinomycetes</taxon>
        <taxon>Kitasatosporales</taxon>
        <taxon>Streptomycetaceae</taxon>
        <taxon>Streptomyces</taxon>
    </lineage>
</organism>
<accession>A0A1W7CZ55</accession>
<dbReference type="GO" id="GO:0043190">
    <property type="term" value="C:ATP-binding cassette (ABC) transporter complex"/>
    <property type="evidence" value="ECO:0007669"/>
    <property type="project" value="InterPro"/>
</dbReference>
<name>A0A1W7CZ55_9ACTN</name>
<dbReference type="PANTHER" id="PTHR42996:SF1">
    <property type="entry name" value="PHOSPHATE-BINDING PROTEIN PSTS"/>
    <property type="match status" value="1"/>
</dbReference>
<keyword evidence="9" id="KW-1185">Reference proteome</keyword>
<dbReference type="InterPro" id="IPR024370">
    <property type="entry name" value="PBP_domain"/>
</dbReference>
<dbReference type="GO" id="GO:0042301">
    <property type="term" value="F:phosphate ion binding"/>
    <property type="evidence" value="ECO:0007669"/>
    <property type="project" value="InterPro"/>
</dbReference>
<dbReference type="RefSeq" id="WP_086159958.1">
    <property type="nucleotide sequence ID" value="NZ_CP021121.1"/>
</dbReference>
<dbReference type="InterPro" id="IPR005673">
    <property type="entry name" value="ABC_phos-bd_PstS"/>
</dbReference>
<dbReference type="PIRSF" id="PIRSF002756">
    <property type="entry name" value="PstS"/>
    <property type="match status" value="1"/>
</dbReference>
<keyword evidence="2 4" id="KW-0813">Transport</keyword>
<protein>
    <recommendedName>
        <fullName evidence="4">Phosphate-binding protein</fullName>
    </recommendedName>
</protein>
<evidence type="ECO:0000256" key="1">
    <source>
        <dbReference type="ARBA" id="ARBA00008725"/>
    </source>
</evidence>
<feature type="compositionally biased region" description="Low complexity" evidence="5">
    <location>
        <begin position="45"/>
        <end position="57"/>
    </location>
</feature>
<dbReference type="Gene3D" id="3.40.190.10">
    <property type="entry name" value="Periplasmic binding protein-like II"/>
    <property type="match status" value="2"/>
</dbReference>
<evidence type="ECO:0000256" key="3">
    <source>
        <dbReference type="ARBA" id="ARBA00022592"/>
    </source>
</evidence>
<dbReference type="OrthoDB" id="9801510at2"/>
<dbReference type="AlphaFoldDB" id="A0A1W7CZ55"/>
<evidence type="ECO:0000256" key="5">
    <source>
        <dbReference type="SAM" id="MobiDB-lite"/>
    </source>
</evidence>
<feature type="domain" description="PBP" evidence="7">
    <location>
        <begin position="44"/>
        <end position="342"/>
    </location>
</feature>
<keyword evidence="6" id="KW-0732">Signal</keyword>
<evidence type="ECO:0000259" key="7">
    <source>
        <dbReference type="Pfam" id="PF12849"/>
    </source>
</evidence>
<dbReference type="PANTHER" id="PTHR42996">
    <property type="entry name" value="PHOSPHATE-BINDING PROTEIN PSTS"/>
    <property type="match status" value="1"/>
</dbReference>
<sequence>MRNWRAKSAAIAAVSALALVTACSSDNEDDNGNGNGGSGGDGGTSEESSLSGTISGAGASSQEAAQAAWQAGFNELHPDVTVNYDPSGSGAGREQFTAGGTVFGGTDAYLSEEEGELAAAQEICGEVIEIPVYVSPVAVIFNVEGVDSLNMSPQTIAGIFNQEITNWNDEAIAADNPDAELPDLAITPVNRSDDSGTTENFAEYLSVTAPDAWPHEVSDVWPVSGGEAAQGTSGVVQAVSGGQGTIGYADASQAGDLGTVAVGVGEEFVPYSPEAAAAVLEVSERVEGRGEYDFAYDLARDTTEGGAYPIVLVSYAMACATYDDENTAELVREYLGYMISAEGQEAAAGAAGSAPLSDALRTEFQAAVDAISAG</sequence>